<accession>A0A4Y2CX09</accession>
<dbReference type="Proteomes" id="UP000499080">
    <property type="component" value="Unassembled WGS sequence"/>
</dbReference>
<sequence length="140" mass="15370">MSACLSQVKSPKPVKPQTQVTRNSSPVCEGLKQLFFHAAILEVLTLVAIADLAACTHPQTFAESAIVLSRIVPSKVSTQLVHLHSLLIKQMDICKICVCKAIYGVKNPSWRDAGIHSQMSSNAINFAIYKHLNTQFLDIL</sequence>
<comment type="caution">
    <text evidence="2">The sequence shown here is derived from an EMBL/GenBank/DDBJ whole genome shotgun (WGS) entry which is preliminary data.</text>
</comment>
<organism evidence="2 3">
    <name type="scientific">Araneus ventricosus</name>
    <name type="common">Orbweaver spider</name>
    <name type="synonym">Epeira ventricosa</name>
    <dbReference type="NCBI Taxonomy" id="182803"/>
    <lineage>
        <taxon>Eukaryota</taxon>
        <taxon>Metazoa</taxon>
        <taxon>Ecdysozoa</taxon>
        <taxon>Arthropoda</taxon>
        <taxon>Chelicerata</taxon>
        <taxon>Arachnida</taxon>
        <taxon>Araneae</taxon>
        <taxon>Araneomorphae</taxon>
        <taxon>Entelegynae</taxon>
        <taxon>Araneoidea</taxon>
        <taxon>Araneidae</taxon>
        <taxon>Araneus</taxon>
    </lineage>
</organism>
<keyword evidence="3" id="KW-1185">Reference proteome</keyword>
<name>A0A4Y2CX09_ARAVE</name>
<protein>
    <submittedName>
        <fullName evidence="2">Uncharacterized protein</fullName>
    </submittedName>
</protein>
<reference evidence="2 3" key="1">
    <citation type="journal article" date="2019" name="Sci. Rep.">
        <title>Orb-weaving spider Araneus ventricosus genome elucidates the spidroin gene catalogue.</title>
        <authorList>
            <person name="Kono N."/>
            <person name="Nakamura H."/>
            <person name="Ohtoshi R."/>
            <person name="Moran D.A.P."/>
            <person name="Shinohara A."/>
            <person name="Yoshida Y."/>
            <person name="Fujiwara M."/>
            <person name="Mori M."/>
            <person name="Tomita M."/>
            <person name="Arakawa K."/>
        </authorList>
    </citation>
    <scope>NUCLEOTIDE SEQUENCE [LARGE SCALE GENOMIC DNA]</scope>
</reference>
<evidence type="ECO:0000256" key="1">
    <source>
        <dbReference type="SAM" id="MobiDB-lite"/>
    </source>
</evidence>
<dbReference type="AlphaFoldDB" id="A0A4Y2CX09"/>
<gene>
    <name evidence="2" type="ORF">AVEN_52458_1</name>
</gene>
<dbReference type="EMBL" id="BGPR01000259">
    <property type="protein sequence ID" value="GBM08619.1"/>
    <property type="molecule type" value="Genomic_DNA"/>
</dbReference>
<evidence type="ECO:0000313" key="2">
    <source>
        <dbReference type="EMBL" id="GBM08619.1"/>
    </source>
</evidence>
<feature type="region of interest" description="Disordered" evidence="1">
    <location>
        <begin position="1"/>
        <end position="21"/>
    </location>
</feature>
<evidence type="ECO:0000313" key="3">
    <source>
        <dbReference type="Proteomes" id="UP000499080"/>
    </source>
</evidence>
<proteinExistence type="predicted"/>